<reference evidence="2 3" key="1">
    <citation type="submission" date="2020-08" db="EMBL/GenBank/DDBJ databases">
        <title>Genome sequence of Diaphorobacter ruginosibacter DSM 27467T.</title>
        <authorList>
            <person name="Hyun D.-W."/>
            <person name="Bae J.-W."/>
        </authorList>
    </citation>
    <scope>NUCLEOTIDE SEQUENCE [LARGE SCALE GENOMIC DNA]</scope>
    <source>
        <strain evidence="2 3">DSM 27467</strain>
    </source>
</reference>
<gene>
    <name evidence="2" type="ORF">H9K76_08885</name>
</gene>
<keyword evidence="3" id="KW-1185">Reference proteome</keyword>
<dbReference type="CDD" id="cd04301">
    <property type="entry name" value="NAT_SF"/>
    <property type="match status" value="1"/>
</dbReference>
<dbReference type="GO" id="GO:0016747">
    <property type="term" value="F:acyltransferase activity, transferring groups other than amino-acyl groups"/>
    <property type="evidence" value="ECO:0007669"/>
    <property type="project" value="InterPro"/>
</dbReference>
<dbReference type="KEGG" id="drg:H9K76_08885"/>
<dbReference type="AlphaFoldDB" id="A0A7G9RTH3"/>
<dbReference type="RefSeq" id="WP_187599658.1">
    <property type="nucleotide sequence ID" value="NZ_CP060714.1"/>
</dbReference>
<dbReference type="PANTHER" id="PTHR43617">
    <property type="entry name" value="L-AMINO ACID N-ACETYLTRANSFERASE"/>
    <property type="match status" value="1"/>
</dbReference>
<dbReference type="InterPro" id="IPR000182">
    <property type="entry name" value="GNAT_dom"/>
</dbReference>
<keyword evidence="2" id="KW-0808">Transferase</keyword>
<dbReference type="InterPro" id="IPR050276">
    <property type="entry name" value="MshD_Acetyltransferase"/>
</dbReference>
<dbReference type="EMBL" id="CP060714">
    <property type="protein sequence ID" value="QNN58898.1"/>
    <property type="molecule type" value="Genomic_DNA"/>
</dbReference>
<protein>
    <submittedName>
        <fullName evidence="2">GNAT family N-acetyltransferase</fullName>
    </submittedName>
</protein>
<dbReference type="SUPFAM" id="SSF55729">
    <property type="entry name" value="Acyl-CoA N-acyltransferases (Nat)"/>
    <property type="match status" value="1"/>
</dbReference>
<feature type="domain" description="N-acetyltransferase" evidence="1">
    <location>
        <begin position="9"/>
        <end position="177"/>
    </location>
</feature>
<sequence length="187" mass="20460">MNSRPPAAIRIAVLRTEDAPAYKRLRDASLLRAPEAFSTDYATAVTRPPIIYAARFSQPGKGPFTLGAFTDDDRLVGSLGFERAEALFKRHIGHINAVMVDVHFERQGIARQLLEACIAHAEQLAGLDMLQLGVTASNERAVRLYQRAGFRIFGREPSAVKIHGVGHDHLLMVRPLPGCPALNLPAS</sequence>
<proteinExistence type="predicted"/>
<dbReference type="Proteomes" id="UP000515811">
    <property type="component" value="Chromosome"/>
</dbReference>
<organism evidence="2 3">
    <name type="scientific">Diaphorobacter ruginosibacter</name>
    <dbReference type="NCBI Taxonomy" id="1715720"/>
    <lineage>
        <taxon>Bacteria</taxon>
        <taxon>Pseudomonadati</taxon>
        <taxon>Pseudomonadota</taxon>
        <taxon>Betaproteobacteria</taxon>
        <taxon>Burkholderiales</taxon>
        <taxon>Comamonadaceae</taxon>
        <taxon>Diaphorobacter</taxon>
    </lineage>
</organism>
<name>A0A7G9RTH3_9BURK</name>
<evidence type="ECO:0000313" key="2">
    <source>
        <dbReference type="EMBL" id="QNN58898.1"/>
    </source>
</evidence>
<evidence type="ECO:0000259" key="1">
    <source>
        <dbReference type="PROSITE" id="PS51186"/>
    </source>
</evidence>
<dbReference type="PROSITE" id="PS51186">
    <property type="entry name" value="GNAT"/>
    <property type="match status" value="1"/>
</dbReference>
<evidence type="ECO:0000313" key="3">
    <source>
        <dbReference type="Proteomes" id="UP000515811"/>
    </source>
</evidence>
<dbReference type="Gene3D" id="3.40.630.30">
    <property type="match status" value="1"/>
</dbReference>
<dbReference type="InterPro" id="IPR016181">
    <property type="entry name" value="Acyl_CoA_acyltransferase"/>
</dbReference>
<dbReference type="PANTHER" id="PTHR43617:SF33">
    <property type="entry name" value="SPORE COAT POLYSACCHARIDE BIOSYNTHESIS PROTEIN SPSD"/>
    <property type="match status" value="1"/>
</dbReference>
<dbReference type="Pfam" id="PF00583">
    <property type="entry name" value="Acetyltransf_1"/>
    <property type="match status" value="1"/>
</dbReference>
<accession>A0A7G9RTH3</accession>